<keyword evidence="1" id="KW-1133">Transmembrane helix</keyword>
<feature type="transmembrane region" description="Helical" evidence="1">
    <location>
        <begin position="48"/>
        <end position="68"/>
    </location>
</feature>
<proteinExistence type="predicted"/>
<feature type="transmembrane region" description="Helical" evidence="1">
    <location>
        <begin position="12"/>
        <end position="36"/>
    </location>
</feature>
<dbReference type="EMBL" id="MN739658">
    <property type="protein sequence ID" value="QHT18580.1"/>
    <property type="molecule type" value="Genomic_DNA"/>
</dbReference>
<evidence type="ECO:0000313" key="2">
    <source>
        <dbReference type="EMBL" id="QHT18580.1"/>
    </source>
</evidence>
<sequence>MMDLGEVLGGTMNIVILALFYTLIGLLLSVLLYHLFDDCDKEWKAEHLAYQVGDIGLELGIIGSVAFWTTQITRGWAPIFPISKVLDLQIDTYVSGLFFAYAMFLFLEQLSEKVKFLYKEHVHKHIVRFIPPNWSVMKSVFASRKTNAKKDSAETY</sequence>
<evidence type="ECO:0000256" key="1">
    <source>
        <dbReference type="SAM" id="Phobius"/>
    </source>
</evidence>
<keyword evidence="1" id="KW-0472">Membrane</keyword>
<reference evidence="2" key="1">
    <citation type="journal article" date="2020" name="Nature">
        <title>Giant virus diversity and host interactions through global metagenomics.</title>
        <authorList>
            <person name="Schulz F."/>
            <person name="Roux S."/>
            <person name="Paez-Espino D."/>
            <person name="Jungbluth S."/>
            <person name="Walsh D.A."/>
            <person name="Denef V.J."/>
            <person name="McMahon K.D."/>
            <person name="Konstantinidis K.T."/>
            <person name="Eloe-Fadrosh E.A."/>
            <person name="Kyrpides N.C."/>
            <person name="Woyke T."/>
        </authorList>
    </citation>
    <scope>NUCLEOTIDE SEQUENCE</scope>
    <source>
        <strain evidence="2">GVMAG-M-3300023174-47</strain>
    </source>
</reference>
<protein>
    <submittedName>
        <fullName evidence="2">Uncharacterized protein</fullName>
    </submittedName>
</protein>
<name>A0A6C0DQX3_9ZZZZ</name>
<feature type="transmembrane region" description="Helical" evidence="1">
    <location>
        <begin position="88"/>
        <end position="107"/>
    </location>
</feature>
<keyword evidence="1" id="KW-0812">Transmembrane</keyword>
<accession>A0A6C0DQX3</accession>
<dbReference type="AlphaFoldDB" id="A0A6C0DQX3"/>
<organism evidence="2">
    <name type="scientific">viral metagenome</name>
    <dbReference type="NCBI Taxonomy" id="1070528"/>
    <lineage>
        <taxon>unclassified sequences</taxon>
        <taxon>metagenomes</taxon>
        <taxon>organismal metagenomes</taxon>
    </lineage>
</organism>